<comment type="caution">
    <text evidence="14">The sequence shown here is derived from an EMBL/GenBank/DDBJ whole genome shotgun (WGS) entry which is preliminary data.</text>
</comment>
<reference evidence="14 15" key="1">
    <citation type="journal article" date="2021" name="Hortic Res">
        <title>Chromosome-scale assembly of the Dendrobium chrysotoxum genome enhances the understanding of orchid evolution.</title>
        <authorList>
            <person name="Zhang Y."/>
            <person name="Zhang G.Q."/>
            <person name="Zhang D."/>
            <person name="Liu X.D."/>
            <person name="Xu X.Y."/>
            <person name="Sun W.H."/>
            <person name="Yu X."/>
            <person name="Zhu X."/>
            <person name="Wang Z.W."/>
            <person name="Zhao X."/>
            <person name="Zhong W.Y."/>
            <person name="Chen H."/>
            <person name="Yin W.L."/>
            <person name="Huang T."/>
            <person name="Niu S.C."/>
            <person name="Liu Z.J."/>
        </authorList>
    </citation>
    <scope>NUCLEOTIDE SEQUENCE [LARGE SCALE GENOMIC DNA]</scope>
    <source>
        <strain evidence="14">Lindl</strain>
    </source>
</reference>
<dbReference type="PANTHER" id="PTHR11562:SF100">
    <property type="entry name" value="METAL TOLERANCE PROTEIN A2"/>
    <property type="match status" value="1"/>
</dbReference>
<evidence type="ECO:0000256" key="2">
    <source>
        <dbReference type="ARBA" id="ARBA00008873"/>
    </source>
</evidence>
<dbReference type="AlphaFoldDB" id="A0AAV7HNS0"/>
<feature type="region of interest" description="Disordered" evidence="10">
    <location>
        <begin position="201"/>
        <end position="296"/>
    </location>
</feature>
<keyword evidence="8" id="KW-0406">Ion transport</keyword>
<protein>
    <recommendedName>
        <fullName evidence="16">Metal tolerance protein 1-like</fullName>
    </recommendedName>
</protein>
<keyword evidence="7 11" id="KW-1133">Transmembrane helix</keyword>
<feature type="compositionally biased region" description="Basic and acidic residues" evidence="10">
    <location>
        <begin position="269"/>
        <end position="284"/>
    </location>
</feature>
<dbReference type="SUPFAM" id="SSF161111">
    <property type="entry name" value="Cation efflux protein transmembrane domain-like"/>
    <property type="match status" value="1"/>
</dbReference>
<dbReference type="PANTHER" id="PTHR11562">
    <property type="entry name" value="CATION EFFLUX PROTEIN/ ZINC TRANSPORTER"/>
    <property type="match status" value="1"/>
</dbReference>
<evidence type="ECO:0000256" key="9">
    <source>
        <dbReference type="ARBA" id="ARBA00023136"/>
    </source>
</evidence>
<dbReference type="GO" id="GO:0005385">
    <property type="term" value="F:zinc ion transmembrane transporter activity"/>
    <property type="evidence" value="ECO:0007669"/>
    <property type="project" value="TreeGrafter"/>
</dbReference>
<evidence type="ECO:0000256" key="8">
    <source>
        <dbReference type="ARBA" id="ARBA00023065"/>
    </source>
</evidence>
<keyword evidence="4" id="KW-0926">Vacuole</keyword>
<dbReference type="NCBIfam" id="TIGR01297">
    <property type="entry name" value="CDF"/>
    <property type="match status" value="1"/>
</dbReference>
<feature type="compositionally biased region" description="Basic and acidic residues" evidence="10">
    <location>
        <begin position="216"/>
        <end position="252"/>
    </location>
</feature>
<dbReference type="InterPro" id="IPR050681">
    <property type="entry name" value="CDF/SLC30A"/>
</dbReference>
<organism evidence="14 15">
    <name type="scientific">Dendrobium chrysotoxum</name>
    <name type="common">Orchid</name>
    <dbReference type="NCBI Taxonomy" id="161865"/>
    <lineage>
        <taxon>Eukaryota</taxon>
        <taxon>Viridiplantae</taxon>
        <taxon>Streptophyta</taxon>
        <taxon>Embryophyta</taxon>
        <taxon>Tracheophyta</taxon>
        <taxon>Spermatophyta</taxon>
        <taxon>Magnoliopsida</taxon>
        <taxon>Liliopsida</taxon>
        <taxon>Asparagales</taxon>
        <taxon>Orchidaceae</taxon>
        <taxon>Epidendroideae</taxon>
        <taxon>Malaxideae</taxon>
        <taxon>Dendrobiinae</taxon>
        <taxon>Dendrobium</taxon>
    </lineage>
</organism>
<gene>
    <name evidence="14" type="ORF">IEQ34_002182</name>
</gene>
<keyword evidence="3" id="KW-0813">Transport</keyword>
<keyword evidence="9 11" id="KW-0472">Membrane</keyword>
<feature type="transmembrane region" description="Helical" evidence="11">
    <location>
        <begin position="104"/>
        <end position="123"/>
    </location>
</feature>
<dbReference type="Proteomes" id="UP000775213">
    <property type="component" value="Unassembled WGS sequence"/>
</dbReference>
<feature type="transmembrane region" description="Helical" evidence="11">
    <location>
        <begin position="304"/>
        <end position="327"/>
    </location>
</feature>
<keyword evidence="6" id="KW-0862">Zinc</keyword>
<evidence type="ECO:0000256" key="7">
    <source>
        <dbReference type="ARBA" id="ARBA00022989"/>
    </source>
</evidence>
<evidence type="ECO:0000256" key="3">
    <source>
        <dbReference type="ARBA" id="ARBA00022448"/>
    </source>
</evidence>
<name>A0AAV7HNS0_DENCH</name>
<feature type="transmembrane region" description="Helical" evidence="11">
    <location>
        <begin position="174"/>
        <end position="195"/>
    </location>
</feature>
<feature type="domain" description="Cation efflux protein transmembrane" evidence="12">
    <location>
        <begin position="73"/>
        <end position="362"/>
    </location>
</feature>
<feature type="transmembrane region" description="Helical" evidence="11">
    <location>
        <begin position="333"/>
        <end position="354"/>
    </location>
</feature>
<keyword evidence="6" id="KW-0864">Zinc transport</keyword>
<keyword evidence="15" id="KW-1185">Reference proteome</keyword>
<evidence type="ECO:0000256" key="5">
    <source>
        <dbReference type="ARBA" id="ARBA00022692"/>
    </source>
</evidence>
<dbReference type="GO" id="GO:0005774">
    <property type="term" value="C:vacuolar membrane"/>
    <property type="evidence" value="ECO:0007669"/>
    <property type="project" value="UniProtKB-SubCell"/>
</dbReference>
<evidence type="ECO:0000256" key="6">
    <source>
        <dbReference type="ARBA" id="ARBA00022906"/>
    </source>
</evidence>
<evidence type="ECO:0000256" key="1">
    <source>
        <dbReference type="ARBA" id="ARBA00004128"/>
    </source>
</evidence>
<evidence type="ECO:0000259" key="13">
    <source>
        <dbReference type="Pfam" id="PF16916"/>
    </source>
</evidence>
<evidence type="ECO:0000256" key="11">
    <source>
        <dbReference type="SAM" id="Phobius"/>
    </source>
</evidence>
<keyword evidence="5 11" id="KW-0812">Transmembrane</keyword>
<dbReference type="Gene3D" id="1.20.1510.10">
    <property type="entry name" value="Cation efflux protein transmembrane domain"/>
    <property type="match status" value="1"/>
</dbReference>
<feature type="transmembrane region" description="Helical" evidence="11">
    <location>
        <begin position="135"/>
        <end position="162"/>
    </location>
</feature>
<evidence type="ECO:0000313" key="14">
    <source>
        <dbReference type="EMBL" id="KAH0468950.1"/>
    </source>
</evidence>
<sequence>MEIREGFTYILLNSYMEERTTPSTQVIEVNIDVTPGVSSVAGNKICGGAACDFSDSKNSSKDAKERSASMRKLLMAVVLCIIFMTVEIIGGIKSNSLAILTDAAHLLSDVAAFAISLFSLWASGWEATPQQSYGFFRIEILGALVSIQLIWLLVGILVYEAIVRIIYDSGKVQGSLMFAVSTFGLVVNIIMAMLLGHDHGGHSHTQGGHSHTHGRFGHDHDHDHDHEDSDHEDSHAHDGHDHNLEHGEEHFHCHGVSVTSHHHQHHKHNDVNEPLLKHSDDHSKSKSASKGTKEHQRNINVHSAYLHVLGDSIQSIGVMIGGAIIWYKPEWKIIDLICTLIFSVIVLVTTIRMLRNILEVLMESTPREINATMLEKGLCELEGVIAIHELHIWAITVGKVLLACHVTITPEANADDVLDKVF</sequence>
<comment type="subcellular location">
    <subcellularLocation>
        <location evidence="1">Vacuole membrane</location>
        <topology evidence="1">Multi-pass membrane protein</topology>
    </subcellularLocation>
</comment>
<comment type="similarity">
    <text evidence="2">Belongs to the cation diffusion facilitator (CDF) transporter (TC 2.A.4) family. SLC30A subfamily.</text>
</comment>
<evidence type="ECO:0000259" key="12">
    <source>
        <dbReference type="Pfam" id="PF01545"/>
    </source>
</evidence>
<feature type="domain" description="Cation efflux protein cytoplasmic" evidence="13">
    <location>
        <begin position="367"/>
        <end position="421"/>
    </location>
</feature>
<evidence type="ECO:0000256" key="10">
    <source>
        <dbReference type="SAM" id="MobiDB-lite"/>
    </source>
</evidence>
<dbReference type="InterPro" id="IPR027470">
    <property type="entry name" value="Cation_efflux_CTD"/>
</dbReference>
<dbReference type="EMBL" id="JAGFBR010000003">
    <property type="protein sequence ID" value="KAH0468950.1"/>
    <property type="molecule type" value="Genomic_DNA"/>
</dbReference>
<dbReference type="InterPro" id="IPR058533">
    <property type="entry name" value="Cation_efflux_TM"/>
</dbReference>
<evidence type="ECO:0008006" key="16">
    <source>
        <dbReference type="Google" id="ProtNLM"/>
    </source>
</evidence>
<accession>A0AAV7HNS0</accession>
<dbReference type="InterPro" id="IPR002524">
    <property type="entry name" value="Cation_efflux"/>
</dbReference>
<dbReference type="Pfam" id="PF16916">
    <property type="entry name" value="ZT_dimer"/>
    <property type="match status" value="1"/>
</dbReference>
<evidence type="ECO:0000256" key="4">
    <source>
        <dbReference type="ARBA" id="ARBA00022554"/>
    </source>
</evidence>
<dbReference type="GO" id="GO:0005886">
    <property type="term" value="C:plasma membrane"/>
    <property type="evidence" value="ECO:0007669"/>
    <property type="project" value="TreeGrafter"/>
</dbReference>
<dbReference type="Pfam" id="PF01545">
    <property type="entry name" value="Cation_efflux"/>
    <property type="match status" value="1"/>
</dbReference>
<proteinExistence type="inferred from homology"/>
<feature type="transmembrane region" description="Helical" evidence="11">
    <location>
        <begin position="73"/>
        <end position="92"/>
    </location>
</feature>
<dbReference type="InterPro" id="IPR027469">
    <property type="entry name" value="Cation_efflux_TMD_sf"/>
</dbReference>
<evidence type="ECO:0000313" key="15">
    <source>
        <dbReference type="Proteomes" id="UP000775213"/>
    </source>
</evidence>